<evidence type="ECO:0000313" key="3">
    <source>
        <dbReference type="Proteomes" id="UP001161325"/>
    </source>
</evidence>
<evidence type="ECO:0000256" key="1">
    <source>
        <dbReference type="SAM" id="SignalP"/>
    </source>
</evidence>
<name>A0AA37V7P7_9BACT</name>
<sequence>MRLRHLSFLVAFLAAPAAAQTPAGITVSGVVRDGLSRAPLAGATVQLVSATDALGGTRSVVSDSIGGFTFSGVADGRYTLGFLHPMLDSLGIEPPQRAVQVERGRPVRLDVASPSAAQIRAELCGPATADSGAVVMGVVRGAGDGAPVAGASVAGVWSELTLGRGGMVPTTKRIVATTAADGLFALCNVPRGGLMAVGASRGADSTDMIDLEVPADGFLHRALYVGAARADAAVAATAAPSDSAAPARARRTGEGTLRGTVVATAGGRPLEGALVSIAGSAQTRTDATGAWTLANVPYGTRLLEVRAVGFFPERRPVDVVQGGAPLRLSLQTMQAVLDAVKVTARYSEGLAGFEDRRRSGPGRYFTAADISKRLVIQTSDLFKNMSGVRLEGDSILMRGPFGDCTPGFFIDGHYFDTLDRLEIDNFARPDRVRGIEIYTDASAPAQFRRLPGAAGGDAAPCGSIVIWTR</sequence>
<comment type="caution">
    <text evidence="2">The sequence shown here is derived from an EMBL/GenBank/DDBJ whole genome shotgun (WGS) entry which is preliminary data.</text>
</comment>
<evidence type="ECO:0000313" key="2">
    <source>
        <dbReference type="EMBL" id="GLC26921.1"/>
    </source>
</evidence>
<dbReference type="Proteomes" id="UP001161325">
    <property type="component" value="Unassembled WGS sequence"/>
</dbReference>
<protein>
    <recommendedName>
        <fullName evidence="4">TonB-dependent receptor plug domain-containing protein</fullName>
    </recommendedName>
</protein>
<dbReference type="Pfam" id="PF13620">
    <property type="entry name" value="CarboxypepD_reg"/>
    <property type="match status" value="2"/>
</dbReference>
<organism evidence="2 3">
    <name type="scientific">Roseisolibacter agri</name>
    <dbReference type="NCBI Taxonomy" id="2014610"/>
    <lineage>
        <taxon>Bacteria</taxon>
        <taxon>Pseudomonadati</taxon>
        <taxon>Gemmatimonadota</taxon>
        <taxon>Gemmatimonadia</taxon>
        <taxon>Gemmatimonadales</taxon>
        <taxon>Gemmatimonadaceae</taxon>
        <taxon>Roseisolibacter</taxon>
    </lineage>
</organism>
<dbReference type="SUPFAM" id="SSF49452">
    <property type="entry name" value="Starch-binding domain-like"/>
    <property type="match status" value="1"/>
</dbReference>
<keyword evidence="3" id="KW-1185">Reference proteome</keyword>
<dbReference type="AlphaFoldDB" id="A0AA37V7P7"/>
<dbReference type="InterPro" id="IPR013784">
    <property type="entry name" value="Carb-bd-like_fold"/>
</dbReference>
<evidence type="ECO:0008006" key="4">
    <source>
        <dbReference type="Google" id="ProtNLM"/>
    </source>
</evidence>
<accession>A0AA37V7P7</accession>
<keyword evidence="1" id="KW-0732">Signal</keyword>
<reference evidence="2" key="1">
    <citation type="submission" date="2022-08" db="EMBL/GenBank/DDBJ databases">
        <title>Draft genome sequencing of Roseisolibacter agri AW1220.</title>
        <authorList>
            <person name="Tobiishi Y."/>
            <person name="Tonouchi A."/>
        </authorList>
    </citation>
    <scope>NUCLEOTIDE SEQUENCE</scope>
    <source>
        <strain evidence="2">AW1220</strain>
    </source>
</reference>
<dbReference type="EMBL" id="BRXS01000005">
    <property type="protein sequence ID" value="GLC26921.1"/>
    <property type="molecule type" value="Genomic_DNA"/>
</dbReference>
<gene>
    <name evidence="2" type="ORF">rosag_34340</name>
</gene>
<proteinExistence type="predicted"/>
<dbReference type="GO" id="GO:0030246">
    <property type="term" value="F:carbohydrate binding"/>
    <property type="evidence" value="ECO:0007669"/>
    <property type="project" value="InterPro"/>
</dbReference>
<dbReference type="RefSeq" id="WP_284351371.1">
    <property type="nucleotide sequence ID" value="NZ_BRXS01000005.1"/>
</dbReference>
<dbReference type="Gene3D" id="2.60.40.1120">
    <property type="entry name" value="Carboxypeptidase-like, regulatory domain"/>
    <property type="match status" value="2"/>
</dbReference>
<dbReference type="SUPFAM" id="SSF49464">
    <property type="entry name" value="Carboxypeptidase regulatory domain-like"/>
    <property type="match status" value="1"/>
</dbReference>
<feature type="signal peptide" evidence="1">
    <location>
        <begin position="1"/>
        <end position="19"/>
    </location>
</feature>
<dbReference type="InterPro" id="IPR008969">
    <property type="entry name" value="CarboxyPept-like_regulatory"/>
</dbReference>
<feature type="chain" id="PRO_5041338251" description="TonB-dependent receptor plug domain-containing protein" evidence="1">
    <location>
        <begin position="20"/>
        <end position="469"/>
    </location>
</feature>